<keyword evidence="1" id="KW-1133">Transmembrane helix</keyword>
<keyword evidence="1" id="KW-0812">Transmembrane</keyword>
<keyword evidence="3" id="KW-1185">Reference proteome</keyword>
<evidence type="ECO:0000313" key="2">
    <source>
        <dbReference type="EMBL" id="MDR7354763.1"/>
    </source>
</evidence>
<keyword evidence="1" id="KW-0472">Membrane</keyword>
<evidence type="ECO:0000313" key="3">
    <source>
        <dbReference type="Proteomes" id="UP001183619"/>
    </source>
</evidence>
<evidence type="ECO:0000256" key="1">
    <source>
        <dbReference type="SAM" id="Phobius"/>
    </source>
</evidence>
<feature type="transmembrane region" description="Helical" evidence="1">
    <location>
        <begin position="248"/>
        <end position="269"/>
    </location>
</feature>
<protein>
    <recommendedName>
        <fullName evidence="4">FtsX-like permease family protein</fullName>
    </recommendedName>
</protein>
<name>A0ABU2BAJ2_9CORY</name>
<proteinExistence type="predicted"/>
<dbReference type="EMBL" id="JAVDYF010000001">
    <property type="protein sequence ID" value="MDR7354763.1"/>
    <property type="molecule type" value="Genomic_DNA"/>
</dbReference>
<accession>A0ABU2BAJ2</accession>
<dbReference type="Proteomes" id="UP001183619">
    <property type="component" value="Unassembled WGS sequence"/>
</dbReference>
<feature type="transmembrane region" description="Helical" evidence="1">
    <location>
        <begin position="193"/>
        <end position="214"/>
    </location>
</feature>
<gene>
    <name evidence="2" type="ORF">J2S37_001301</name>
</gene>
<organism evidence="2 3">
    <name type="scientific">Corynebacterium felinum</name>
    <dbReference type="NCBI Taxonomy" id="131318"/>
    <lineage>
        <taxon>Bacteria</taxon>
        <taxon>Bacillati</taxon>
        <taxon>Actinomycetota</taxon>
        <taxon>Actinomycetes</taxon>
        <taxon>Mycobacteriales</taxon>
        <taxon>Corynebacteriaceae</taxon>
        <taxon>Corynebacterium</taxon>
    </lineage>
</organism>
<evidence type="ECO:0008006" key="4">
    <source>
        <dbReference type="Google" id="ProtNLM"/>
    </source>
</evidence>
<comment type="caution">
    <text evidence="2">The sequence shown here is derived from an EMBL/GenBank/DDBJ whole genome shotgun (WGS) entry which is preliminary data.</text>
</comment>
<dbReference type="RefSeq" id="WP_277104176.1">
    <property type="nucleotide sequence ID" value="NZ_BAAAJS010000071.1"/>
</dbReference>
<feature type="transmembrane region" description="Helical" evidence="1">
    <location>
        <begin position="275"/>
        <end position="300"/>
    </location>
</feature>
<sequence>MQRGLVWVIQVREAVVFGSDKNYSVLKVRGVLGATAEKSQVYRALEQQLRAHQAALIIDGNGEGLPGIFVLNPHGVIPWWPEGSVAEVSDGGSEVFLFRNTYCAQAYERVGRCAFLPAYSQVAGVIDPPPGADDYQFAMVPSAHSVLHNSTLVVVSSTPRVVESIQETLRQAGFRVDVDPVKPLWLELVHNPLLVISWGLFSFGMFLSAVYWKMCNTRFSNAMRIRLGVGATCGRLIREYTVHASPRLLLGSFGGVGLALFLVRVISGVVLPSDIFLPVLVAAVLSFVLMVKTYALMVAWELRALRRGG</sequence>
<reference evidence="2 3" key="1">
    <citation type="submission" date="2023-07" db="EMBL/GenBank/DDBJ databases">
        <title>Sequencing the genomes of 1000 actinobacteria strains.</title>
        <authorList>
            <person name="Klenk H.-P."/>
        </authorList>
    </citation>
    <scope>NUCLEOTIDE SEQUENCE [LARGE SCALE GENOMIC DNA]</scope>
    <source>
        <strain evidence="2 3">DSM 44508</strain>
    </source>
</reference>